<dbReference type="GO" id="GO:0005525">
    <property type="term" value="F:GTP binding"/>
    <property type="evidence" value="ECO:0007669"/>
    <property type="project" value="InterPro"/>
</dbReference>
<dbReference type="Gene3D" id="3.40.50.300">
    <property type="entry name" value="P-loop containing nucleotide triphosphate hydrolases"/>
    <property type="match status" value="1"/>
</dbReference>
<dbReference type="CDD" id="cd03114">
    <property type="entry name" value="MMAA-like"/>
    <property type="match status" value="1"/>
</dbReference>
<dbReference type="EMBL" id="JAGYPJ010000001">
    <property type="protein sequence ID" value="MBS4199601.1"/>
    <property type="molecule type" value="Genomic_DNA"/>
</dbReference>
<dbReference type="GO" id="GO:0005737">
    <property type="term" value="C:cytoplasm"/>
    <property type="evidence" value="ECO:0007669"/>
    <property type="project" value="TreeGrafter"/>
</dbReference>
<proteinExistence type="inferred from homology"/>
<comment type="similarity">
    <text evidence="1">Belongs to the SIMIBI class G3E GTPase family. ArgK/MeaB subfamily.</text>
</comment>
<dbReference type="PANTHER" id="PTHR23408:SF3">
    <property type="entry name" value="METHYLMALONIC ACIDURIA TYPE A PROTEIN, MITOCHONDRIAL"/>
    <property type="match status" value="1"/>
</dbReference>
<keyword evidence="2" id="KW-0378">Hydrolase</keyword>
<dbReference type="GO" id="GO:0003924">
    <property type="term" value="F:GTPase activity"/>
    <property type="evidence" value="ECO:0007669"/>
    <property type="project" value="InterPro"/>
</dbReference>
<name>A0A942TK13_9BACI</name>
<organism evidence="2 3">
    <name type="scientific">Lederbergia citrisecunda</name>
    <dbReference type="NCBI Taxonomy" id="2833583"/>
    <lineage>
        <taxon>Bacteria</taxon>
        <taxon>Bacillati</taxon>
        <taxon>Bacillota</taxon>
        <taxon>Bacilli</taxon>
        <taxon>Bacillales</taxon>
        <taxon>Bacillaceae</taxon>
        <taxon>Lederbergia</taxon>
    </lineage>
</organism>
<gene>
    <name evidence="2" type="primary">meaB</name>
    <name evidence="2" type="ORF">KHA93_08030</name>
</gene>
<evidence type="ECO:0000313" key="3">
    <source>
        <dbReference type="Proteomes" id="UP000682713"/>
    </source>
</evidence>
<evidence type="ECO:0000256" key="1">
    <source>
        <dbReference type="ARBA" id="ARBA00009625"/>
    </source>
</evidence>
<dbReference type="NCBIfam" id="NF006958">
    <property type="entry name" value="PRK09435.1"/>
    <property type="match status" value="1"/>
</dbReference>
<dbReference type="Gene3D" id="1.20.5.170">
    <property type="match status" value="1"/>
</dbReference>
<dbReference type="EC" id="3.6.5.-" evidence="2"/>
<dbReference type="InterPro" id="IPR005129">
    <property type="entry name" value="GTPase_ArgK"/>
</dbReference>
<dbReference type="InterPro" id="IPR027417">
    <property type="entry name" value="P-loop_NTPase"/>
</dbReference>
<dbReference type="RefSeq" id="WP_213110269.1">
    <property type="nucleotide sequence ID" value="NZ_JAGYPJ010000001.1"/>
</dbReference>
<sequence length="341" mass="38233">MDKKKRKFVKRVRNEGISEEMIQGVLNKDRSVLAKVITLLESSAIRHQEQSRTILQELLPLSGKSIRIGVTGVPGAGKSTFIETFGHLLCEQGYRVAVLAVDPSSTINGGSILGDKTRMEKLAKHPNAFIRPSPSGGVPGGVHSKTREVILACEAAGFNVIIVETVGVGQSESFVRDMVDFYLLLVLTGAGDELQGMKKGILELVDLIVVHKADGENLNEAKKTMREYNQILHFIQPATIGWKTKAIMCSSITSHGIDQVWRKIQEFIEETQSSSVFKERRQMQIRDWLFSLIRERLEINFFSNKIVQEMLPEIEYNVMNDLETVPDAVDSLFLKYKKKDS</sequence>
<reference evidence="2 3" key="1">
    <citation type="submission" date="2021-05" db="EMBL/GenBank/DDBJ databases">
        <title>Novel Bacillus species.</title>
        <authorList>
            <person name="Liu G."/>
        </authorList>
    </citation>
    <scope>NUCLEOTIDE SEQUENCE [LARGE SCALE GENOMIC DNA]</scope>
    <source>
        <strain evidence="2 3">FJAT-49732</strain>
    </source>
</reference>
<dbReference type="Pfam" id="PF03308">
    <property type="entry name" value="MeaB"/>
    <property type="match status" value="1"/>
</dbReference>
<dbReference type="PANTHER" id="PTHR23408">
    <property type="entry name" value="METHYLMALONYL-COA MUTASE"/>
    <property type="match status" value="1"/>
</dbReference>
<dbReference type="Proteomes" id="UP000682713">
    <property type="component" value="Unassembled WGS sequence"/>
</dbReference>
<evidence type="ECO:0000313" key="2">
    <source>
        <dbReference type="EMBL" id="MBS4199601.1"/>
    </source>
</evidence>
<dbReference type="NCBIfam" id="TIGR00750">
    <property type="entry name" value="lao"/>
    <property type="match status" value="1"/>
</dbReference>
<protein>
    <submittedName>
        <fullName evidence="2">Methylmalonyl Co-A mutase-associated GTPase MeaB</fullName>
        <ecNumber evidence="2">3.6.5.-</ecNumber>
    </submittedName>
</protein>
<keyword evidence="3" id="KW-1185">Reference proteome</keyword>
<comment type="caution">
    <text evidence="2">The sequence shown here is derived from an EMBL/GenBank/DDBJ whole genome shotgun (WGS) entry which is preliminary data.</text>
</comment>
<dbReference type="AlphaFoldDB" id="A0A942TK13"/>
<accession>A0A942TK13</accession>
<dbReference type="Gene3D" id="1.10.287.130">
    <property type="match status" value="1"/>
</dbReference>
<dbReference type="SUPFAM" id="SSF52540">
    <property type="entry name" value="P-loop containing nucleoside triphosphate hydrolases"/>
    <property type="match status" value="1"/>
</dbReference>